<dbReference type="InterPro" id="IPR016032">
    <property type="entry name" value="Sig_transdc_resp-reg_C-effctor"/>
</dbReference>
<dbReference type="SUPFAM" id="SSF46894">
    <property type="entry name" value="C-terminal effector domain of the bipartite response regulators"/>
    <property type="match status" value="1"/>
</dbReference>
<protein>
    <submittedName>
        <fullName evidence="5">Response regulator</fullName>
    </submittedName>
</protein>
<evidence type="ECO:0000259" key="4">
    <source>
        <dbReference type="PROSITE" id="PS50110"/>
    </source>
</evidence>
<keyword evidence="1" id="KW-0238">DNA-binding</keyword>
<evidence type="ECO:0000256" key="2">
    <source>
        <dbReference type="PROSITE-ProRule" id="PRU00169"/>
    </source>
</evidence>
<accession>A0A6L6YGH2</accession>
<dbReference type="SMART" id="SM00421">
    <property type="entry name" value="HTH_LUXR"/>
    <property type="match status" value="1"/>
</dbReference>
<dbReference type="PRINTS" id="PR00038">
    <property type="entry name" value="HTHLUXR"/>
</dbReference>
<dbReference type="EMBL" id="WSRP01000013">
    <property type="protein sequence ID" value="MVX56647.1"/>
    <property type="molecule type" value="Genomic_DNA"/>
</dbReference>
<dbReference type="Proteomes" id="UP000472580">
    <property type="component" value="Unassembled WGS sequence"/>
</dbReference>
<name>A0A6L6YGH2_9BURK</name>
<dbReference type="Pfam" id="PF00072">
    <property type="entry name" value="Response_reg"/>
    <property type="match status" value="1"/>
</dbReference>
<evidence type="ECO:0000313" key="5">
    <source>
        <dbReference type="EMBL" id="MVX56647.1"/>
    </source>
</evidence>
<feature type="domain" description="HTH luxR-type" evidence="3">
    <location>
        <begin position="135"/>
        <end position="200"/>
    </location>
</feature>
<organism evidence="5 6">
    <name type="scientific">Parasutterella muris</name>
    <dbReference type="NCBI Taxonomy" id="2565572"/>
    <lineage>
        <taxon>Bacteria</taxon>
        <taxon>Pseudomonadati</taxon>
        <taxon>Pseudomonadota</taxon>
        <taxon>Betaproteobacteria</taxon>
        <taxon>Burkholderiales</taxon>
        <taxon>Sutterellaceae</taxon>
        <taxon>Parasutterella</taxon>
    </lineage>
</organism>
<dbReference type="SMART" id="SM00448">
    <property type="entry name" value="REC"/>
    <property type="match status" value="1"/>
</dbReference>
<comment type="caution">
    <text evidence="5">The sequence shown here is derived from an EMBL/GenBank/DDBJ whole genome shotgun (WGS) entry which is preliminary data.</text>
</comment>
<dbReference type="PANTHER" id="PTHR43214:SF44">
    <property type="entry name" value="TWO-COMPONENT RESPONSE REGULATOR"/>
    <property type="match status" value="1"/>
</dbReference>
<dbReference type="GO" id="GO:0006355">
    <property type="term" value="P:regulation of DNA-templated transcription"/>
    <property type="evidence" value="ECO:0007669"/>
    <property type="project" value="InterPro"/>
</dbReference>
<proteinExistence type="predicted"/>
<dbReference type="SUPFAM" id="SSF52172">
    <property type="entry name" value="CheY-like"/>
    <property type="match status" value="1"/>
</dbReference>
<dbReference type="InterPro" id="IPR039420">
    <property type="entry name" value="WalR-like"/>
</dbReference>
<evidence type="ECO:0000313" key="6">
    <source>
        <dbReference type="Proteomes" id="UP000472580"/>
    </source>
</evidence>
<sequence>MLDPIIRIVDDEKEVRDSRSFLLRLNGWNTVCYEDGLEFLEHDDFERPGCVILDLRMPKLTGLEVMLELKRKGAALPIVFVTGHADVDSAVLAFKEGAFDFLKKPIKPEILLETVKKLSDYCVRDWEEKASKQHCSDLIEGLTAREMSVAHLVISGLSNKEIAAELDLAEQSVKIYRSNLCHKLNVKNALELKALFDAAGVLDNDKYDPNFFTKTLILK</sequence>
<gene>
    <name evidence="5" type="ORF">E5987_05420</name>
</gene>
<dbReference type="RefSeq" id="WP_160335081.1">
    <property type="nucleotide sequence ID" value="NZ_CALPCR010000001.1"/>
</dbReference>
<keyword evidence="2" id="KW-0597">Phosphoprotein</keyword>
<keyword evidence="6" id="KW-1185">Reference proteome</keyword>
<dbReference type="Pfam" id="PF00196">
    <property type="entry name" value="GerE"/>
    <property type="match status" value="1"/>
</dbReference>
<evidence type="ECO:0000256" key="1">
    <source>
        <dbReference type="ARBA" id="ARBA00023125"/>
    </source>
</evidence>
<dbReference type="OrthoDB" id="9802186at2"/>
<feature type="domain" description="Response regulatory" evidence="4">
    <location>
        <begin position="5"/>
        <end position="119"/>
    </location>
</feature>
<dbReference type="InterPro" id="IPR001789">
    <property type="entry name" value="Sig_transdc_resp-reg_receiver"/>
</dbReference>
<evidence type="ECO:0000259" key="3">
    <source>
        <dbReference type="PROSITE" id="PS50043"/>
    </source>
</evidence>
<dbReference type="InterPro" id="IPR000792">
    <property type="entry name" value="Tscrpt_reg_LuxR_C"/>
</dbReference>
<feature type="modified residue" description="4-aspartylphosphate" evidence="2">
    <location>
        <position position="54"/>
    </location>
</feature>
<dbReference type="GO" id="GO:0000160">
    <property type="term" value="P:phosphorelay signal transduction system"/>
    <property type="evidence" value="ECO:0007669"/>
    <property type="project" value="InterPro"/>
</dbReference>
<dbReference type="AlphaFoldDB" id="A0A6L6YGH2"/>
<dbReference type="CDD" id="cd06170">
    <property type="entry name" value="LuxR_C_like"/>
    <property type="match status" value="1"/>
</dbReference>
<dbReference type="PROSITE" id="PS50043">
    <property type="entry name" value="HTH_LUXR_2"/>
    <property type="match status" value="1"/>
</dbReference>
<dbReference type="Gene3D" id="3.40.50.2300">
    <property type="match status" value="1"/>
</dbReference>
<dbReference type="InterPro" id="IPR011006">
    <property type="entry name" value="CheY-like_superfamily"/>
</dbReference>
<dbReference type="GO" id="GO:0003677">
    <property type="term" value="F:DNA binding"/>
    <property type="evidence" value="ECO:0007669"/>
    <property type="project" value="UniProtKB-KW"/>
</dbReference>
<dbReference type="PANTHER" id="PTHR43214">
    <property type="entry name" value="TWO-COMPONENT RESPONSE REGULATOR"/>
    <property type="match status" value="1"/>
</dbReference>
<dbReference type="PROSITE" id="PS50110">
    <property type="entry name" value="RESPONSE_REGULATORY"/>
    <property type="match status" value="1"/>
</dbReference>
<dbReference type="PROSITE" id="PS00622">
    <property type="entry name" value="HTH_LUXR_1"/>
    <property type="match status" value="1"/>
</dbReference>
<dbReference type="InterPro" id="IPR036388">
    <property type="entry name" value="WH-like_DNA-bd_sf"/>
</dbReference>
<dbReference type="Gene3D" id="1.10.10.10">
    <property type="entry name" value="Winged helix-like DNA-binding domain superfamily/Winged helix DNA-binding domain"/>
    <property type="match status" value="1"/>
</dbReference>
<reference evidence="5 6" key="1">
    <citation type="submission" date="2019-12" db="EMBL/GenBank/DDBJ databases">
        <title>Microbes associate with the intestines of laboratory mice.</title>
        <authorList>
            <person name="Navarre W."/>
            <person name="Wong E."/>
        </authorList>
    </citation>
    <scope>NUCLEOTIDE SEQUENCE [LARGE SCALE GENOMIC DNA]</scope>
    <source>
        <strain evidence="5 6">NM82_D38</strain>
    </source>
</reference>